<evidence type="ECO:0000313" key="3">
    <source>
        <dbReference type="Proteomes" id="UP001642360"/>
    </source>
</evidence>
<dbReference type="Proteomes" id="UP001642360">
    <property type="component" value="Unassembled WGS sequence"/>
</dbReference>
<protein>
    <submittedName>
        <fullName evidence="2">Uncharacterized protein</fullName>
    </submittedName>
</protein>
<dbReference type="PANTHER" id="PTHR33696">
    <property type="entry name" value="T22J18.15-RELATED"/>
    <property type="match status" value="1"/>
</dbReference>
<sequence>MSKASSPSHLDISATMSTHYENKKIPPPPPGQFFQPPRRSFSLKGLQEQEDPFLAALKECTKSVRDVKMSGESSKSWIGSKIPKSMFTCSCKHSCDVEDDNLVRLTNLPPLPKTKYRGFIKK</sequence>
<feature type="compositionally biased region" description="Polar residues" evidence="1">
    <location>
        <begin position="1"/>
        <end position="19"/>
    </location>
</feature>
<name>A0ABC8RNT3_9AQUA</name>
<keyword evidence="3" id="KW-1185">Reference proteome</keyword>
<dbReference type="PANTHER" id="PTHR33696:SF3">
    <property type="entry name" value="FLZ-TYPE DOMAIN-CONTAINING PROTEIN"/>
    <property type="match status" value="1"/>
</dbReference>
<accession>A0ABC8RNT3</accession>
<evidence type="ECO:0000256" key="1">
    <source>
        <dbReference type="SAM" id="MobiDB-lite"/>
    </source>
</evidence>
<dbReference type="EMBL" id="CAUOFW020001325">
    <property type="protein sequence ID" value="CAK9143682.1"/>
    <property type="molecule type" value="Genomic_DNA"/>
</dbReference>
<dbReference type="AlphaFoldDB" id="A0ABC8RNT3"/>
<proteinExistence type="predicted"/>
<reference evidence="2 3" key="1">
    <citation type="submission" date="2024-02" db="EMBL/GenBank/DDBJ databases">
        <authorList>
            <person name="Vignale AGUSTIN F."/>
            <person name="Sosa J E."/>
            <person name="Modenutti C."/>
        </authorList>
    </citation>
    <scope>NUCLEOTIDE SEQUENCE [LARGE SCALE GENOMIC DNA]</scope>
</reference>
<comment type="caution">
    <text evidence="2">The sequence shown here is derived from an EMBL/GenBank/DDBJ whole genome shotgun (WGS) entry which is preliminary data.</text>
</comment>
<gene>
    <name evidence="2" type="ORF">ILEXP_LOCUS11403</name>
</gene>
<organism evidence="2 3">
    <name type="scientific">Ilex paraguariensis</name>
    <name type="common">yerba mate</name>
    <dbReference type="NCBI Taxonomy" id="185542"/>
    <lineage>
        <taxon>Eukaryota</taxon>
        <taxon>Viridiplantae</taxon>
        <taxon>Streptophyta</taxon>
        <taxon>Embryophyta</taxon>
        <taxon>Tracheophyta</taxon>
        <taxon>Spermatophyta</taxon>
        <taxon>Magnoliopsida</taxon>
        <taxon>eudicotyledons</taxon>
        <taxon>Gunneridae</taxon>
        <taxon>Pentapetalae</taxon>
        <taxon>asterids</taxon>
        <taxon>campanulids</taxon>
        <taxon>Aquifoliales</taxon>
        <taxon>Aquifoliaceae</taxon>
        <taxon>Ilex</taxon>
    </lineage>
</organism>
<evidence type="ECO:0000313" key="2">
    <source>
        <dbReference type="EMBL" id="CAK9143682.1"/>
    </source>
</evidence>
<feature type="region of interest" description="Disordered" evidence="1">
    <location>
        <begin position="1"/>
        <end position="38"/>
    </location>
</feature>